<name>A0A371DJF2_9APHY</name>
<dbReference type="InterPro" id="IPR010730">
    <property type="entry name" value="HET"/>
</dbReference>
<dbReference type="InterPro" id="IPR058525">
    <property type="entry name" value="DUF8212"/>
</dbReference>
<dbReference type="Pfam" id="PF26640">
    <property type="entry name" value="DUF8212"/>
    <property type="match status" value="1"/>
</dbReference>
<dbReference type="EMBL" id="KZ857389">
    <property type="protein sequence ID" value="RDX52665.1"/>
    <property type="molecule type" value="Genomic_DNA"/>
</dbReference>
<evidence type="ECO:0000259" key="3">
    <source>
        <dbReference type="Pfam" id="PF26640"/>
    </source>
</evidence>
<dbReference type="OrthoDB" id="1938262at2759"/>
<evidence type="ECO:0000313" key="4">
    <source>
        <dbReference type="EMBL" id="RDX52665.1"/>
    </source>
</evidence>
<accession>A0A371DJF2</accession>
<reference evidence="4 5" key="1">
    <citation type="journal article" date="2018" name="Biotechnol. Biofuels">
        <title>Integrative visual omics of the white-rot fungus Polyporus brumalis exposes the biotechnological potential of its oxidative enzymes for delignifying raw plant biomass.</title>
        <authorList>
            <person name="Miyauchi S."/>
            <person name="Rancon A."/>
            <person name="Drula E."/>
            <person name="Hage H."/>
            <person name="Chaduli D."/>
            <person name="Favel A."/>
            <person name="Grisel S."/>
            <person name="Henrissat B."/>
            <person name="Herpoel-Gimbert I."/>
            <person name="Ruiz-Duenas F.J."/>
            <person name="Chevret D."/>
            <person name="Hainaut M."/>
            <person name="Lin J."/>
            <person name="Wang M."/>
            <person name="Pangilinan J."/>
            <person name="Lipzen A."/>
            <person name="Lesage-Meessen L."/>
            <person name="Navarro D."/>
            <person name="Riley R."/>
            <person name="Grigoriev I.V."/>
            <person name="Zhou S."/>
            <person name="Raouche S."/>
            <person name="Rosso M.N."/>
        </authorList>
    </citation>
    <scope>NUCLEOTIDE SEQUENCE [LARGE SCALE GENOMIC DNA]</scope>
    <source>
        <strain evidence="4 5">BRFM 1820</strain>
    </source>
</reference>
<feature type="domain" description="Heterokaryon incompatibility" evidence="2">
    <location>
        <begin position="22"/>
        <end position="119"/>
    </location>
</feature>
<proteinExistence type="predicted"/>
<organism evidence="4 5">
    <name type="scientific">Lentinus brumalis</name>
    <dbReference type="NCBI Taxonomy" id="2498619"/>
    <lineage>
        <taxon>Eukaryota</taxon>
        <taxon>Fungi</taxon>
        <taxon>Dikarya</taxon>
        <taxon>Basidiomycota</taxon>
        <taxon>Agaricomycotina</taxon>
        <taxon>Agaricomycetes</taxon>
        <taxon>Polyporales</taxon>
        <taxon>Polyporaceae</taxon>
        <taxon>Lentinus</taxon>
    </lineage>
</organism>
<dbReference type="PANTHER" id="PTHR10622:SF10">
    <property type="entry name" value="HET DOMAIN-CONTAINING PROTEIN"/>
    <property type="match status" value="1"/>
</dbReference>
<sequence>MRLLHTKTGEFFDVPDPSKVHYAILSHVWSRAGEMSYQDVEHLRGRHIAQPSTPFLSNLSEKIRYACRLALVDGFCFIWIDTCCIDKTSSAELSGAINSMFQWYASAAVCYVYLEDPEYAQEQSGGPSIAKCRWFTRGWTLQELIAPRILVFVGPDWIPFGSRDSYSDEIVSVTHIPEAILLHLSPVDSVDVATRMSWASERETTRVEDQAYCLMGIFGVYMPTIYGERNHAFRRLQEEILKRDPDHTILIDSSTTMSIDDPAWDWAYTARLMACTMTPGRRPRQPLADSPKSFRPSRSMSVHALSPDLLAQRLRMSWGHISLLPQISVAPDGVRLRMPIVHIGDSLVAGFSLANI</sequence>
<protein>
    <submittedName>
        <fullName evidence="4">HET-domain-containing protein</fullName>
    </submittedName>
</protein>
<evidence type="ECO:0000256" key="1">
    <source>
        <dbReference type="SAM" id="MobiDB-lite"/>
    </source>
</evidence>
<dbReference type="PANTHER" id="PTHR10622">
    <property type="entry name" value="HET DOMAIN-CONTAINING PROTEIN"/>
    <property type="match status" value="1"/>
</dbReference>
<evidence type="ECO:0000313" key="5">
    <source>
        <dbReference type="Proteomes" id="UP000256964"/>
    </source>
</evidence>
<dbReference type="Proteomes" id="UP000256964">
    <property type="component" value="Unassembled WGS sequence"/>
</dbReference>
<dbReference type="AlphaFoldDB" id="A0A371DJF2"/>
<evidence type="ECO:0000259" key="2">
    <source>
        <dbReference type="Pfam" id="PF06985"/>
    </source>
</evidence>
<feature type="domain" description="DUF8212" evidence="3">
    <location>
        <begin position="231"/>
        <end position="345"/>
    </location>
</feature>
<keyword evidence="5" id="KW-1185">Reference proteome</keyword>
<dbReference type="Pfam" id="PF06985">
    <property type="entry name" value="HET"/>
    <property type="match status" value="1"/>
</dbReference>
<gene>
    <name evidence="4" type="ORF">OH76DRAFT_117007</name>
</gene>
<feature type="region of interest" description="Disordered" evidence="1">
    <location>
        <begin position="279"/>
        <end position="300"/>
    </location>
</feature>